<comment type="caution">
    <text evidence="2">The sequence shown here is derived from an EMBL/GenBank/DDBJ whole genome shotgun (WGS) entry which is preliminary data.</text>
</comment>
<protein>
    <submittedName>
        <fullName evidence="2">Exodeoxyribonuclease 8</fullName>
        <ecNumber evidence="2">3.1.11.-</ecNumber>
    </submittedName>
</protein>
<dbReference type="Gene3D" id="3.90.320.10">
    <property type="match status" value="1"/>
</dbReference>
<dbReference type="EMBL" id="JFAX01000046">
    <property type="protein sequence ID" value="EXI63866.1"/>
    <property type="molecule type" value="Genomic_DNA"/>
</dbReference>
<evidence type="ECO:0000313" key="3">
    <source>
        <dbReference type="Proteomes" id="UP000020218"/>
    </source>
</evidence>
<accession>A0A011MMW1</accession>
<dbReference type="AlphaFoldDB" id="A0A011MMW1"/>
<sequence>MHPRHPGLLHMPAKQYHADQSIGHSGILRMLKSPAHLREALDHPPPPTPAMAFGSAVHAYVLEPDRFAEEFVVAEKFDRRTKEGKEAAARFEEANQGKTVIAPEDLATLIRMRAAVLAHQGAARLLEQGEAELSAFWTDAATGIACRCRPDWFNETAIVDLKSCLDASSRGFSRAIANLGYDVQAAFYVDGVKRVTGSDLPFLFVAVEKDPPHAVAVYRADPEIIEVGRRKYQAALQLLQWCQESGTWPAYQPAGEVELISLPRWAANAEAFEFDAA</sequence>
<evidence type="ECO:0000259" key="1">
    <source>
        <dbReference type="Pfam" id="PF12684"/>
    </source>
</evidence>
<dbReference type="InterPro" id="IPR011604">
    <property type="entry name" value="PDDEXK-like_dom_sf"/>
</dbReference>
<gene>
    <name evidence="2" type="primary">recE</name>
    <name evidence="2" type="ORF">AW08_03880</name>
</gene>
<keyword evidence="2" id="KW-0378">Hydrolase</keyword>
<dbReference type="PATRIC" id="fig|1454001.3.peg.3913"/>
<dbReference type="InterPro" id="IPR024432">
    <property type="entry name" value="Put_RecE_PDDEXK-like_dom"/>
</dbReference>
<dbReference type="STRING" id="1454001.AW08_03880"/>
<reference evidence="2" key="1">
    <citation type="submission" date="2014-02" db="EMBL/GenBank/DDBJ databases">
        <title>Expanding our view of genomic diversity in Candidatus Accumulibacter clades.</title>
        <authorList>
            <person name="Skennerton C.T."/>
            <person name="Barr J.J."/>
            <person name="Slater F.R."/>
            <person name="Bond P.L."/>
            <person name="Tyson G.W."/>
        </authorList>
    </citation>
    <scope>NUCLEOTIDE SEQUENCE [LARGE SCALE GENOMIC DNA]</scope>
</reference>
<dbReference type="Proteomes" id="UP000020218">
    <property type="component" value="Unassembled WGS sequence"/>
</dbReference>
<feature type="domain" description="Putative exodeoxyribonuclease 8 PDDEXK-like" evidence="1">
    <location>
        <begin position="24"/>
        <end position="260"/>
    </location>
</feature>
<keyword evidence="3" id="KW-1185">Reference proteome</keyword>
<proteinExistence type="predicted"/>
<evidence type="ECO:0000313" key="2">
    <source>
        <dbReference type="EMBL" id="EXI63866.1"/>
    </source>
</evidence>
<organism evidence="2 3">
    <name type="scientific">Candidatus Accumulibacter adjunctus</name>
    <dbReference type="NCBI Taxonomy" id="1454001"/>
    <lineage>
        <taxon>Bacteria</taxon>
        <taxon>Pseudomonadati</taxon>
        <taxon>Pseudomonadota</taxon>
        <taxon>Betaproteobacteria</taxon>
        <taxon>Candidatus Accumulibacter</taxon>
    </lineage>
</organism>
<dbReference type="Pfam" id="PF12684">
    <property type="entry name" value="DUF3799"/>
    <property type="match status" value="1"/>
</dbReference>
<dbReference type="GO" id="GO:0016787">
    <property type="term" value="F:hydrolase activity"/>
    <property type="evidence" value="ECO:0007669"/>
    <property type="project" value="UniProtKB-KW"/>
</dbReference>
<name>A0A011MMW1_9PROT</name>
<dbReference type="EC" id="3.1.11.-" evidence="2"/>